<proteinExistence type="predicted"/>
<dbReference type="EMBL" id="PGTN01000050">
    <property type="protein sequence ID" value="PJF47413.1"/>
    <property type="molecule type" value="Genomic_DNA"/>
</dbReference>
<sequence>MAREVFFSKAADGGVIEAAINFDEAAFGIAERGVSPWTIAIGDRQKDLGRLVGFEGPGQTIIGMHQLKPDPTAPRGLEITVFRVSDVLRATGLDAALFGAFERWLLKRGWRGNVVKRMKFTDPRLVVPIREFWVRRLGFELILAEDGKWDEHVVKRWR</sequence>
<gene>
    <name evidence="1" type="ORF">CUN48_08800</name>
</gene>
<evidence type="ECO:0000313" key="1">
    <source>
        <dbReference type="EMBL" id="PJF47413.1"/>
    </source>
</evidence>
<protein>
    <recommendedName>
        <fullName evidence="3">N-acetyltransferase domain-containing protein</fullName>
    </recommendedName>
</protein>
<dbReference type="Proteomes" id="UP000230790">
    <property type="component" value="Unassembled WGS sequence"/>
</dbReference>
<organism evidence="1 2">
    <name type="scientific">Candidatus Thermofonsia Clade 3 bacterium</name>
    <dbReference type="NCBI Taxonomy" id="2364212"/>
    <lineage>
        <taxon>Bacteria</taxon>
        <taxon>Bacillati</taxon>
        <taxon>Chloroflexota</taxon>
        <taxon>Candidatus Thermofontia</taxon>
        <taxon>Candidatus Thermofonsia Clade 3</taxon>
    </lineage>
</organism>
<name>A0A2M8QC83_9CHLR</name>
<evidence type="ECO:0000313" key="2">
    <source>
        <dbReference type="Proteomes" id="UP000230790"/>
    </source>
</evidence>
<dbReference type="AlphaFoldDB" id="A0A2M8QC83"/>
<evidence type="ECO:0008006" key="3">
    <source>
        <dbReference type="Google" id="ProtNLM"/>
    </source>
</evidence>
<reference evidence="1 2" key="1">
    <citation type="submission" date="2017-11" db="EMBL/GenBank/DDBJ databases">
        <title>Evolution of Phototrophy in the Chloroflexi Phylum Driven by Horizontal Gene Transfer.</title>
        <authorList>
            <person name="Ward L.M."/>
            <person name="Hemp J."/>
            <person name="Shih P.M."/>
            <person name="Mcglynn S.E."/>
            <person name="Fischer W."/>
        </authorList>
    </citation>
    <scope>NUCLEOTIDE SEQUENCE [LARGE SCALE GENOMIC DNA]</scope>
    <source>
        <strain evidence="1">JP3_7</strain>
    </source>
</reference>
<comment type="caution">
    <text evidence="1">The sequence shown here is derived from an EMBL/GenBank/DDBJ whole genome shotgun (WGS) entry which is preliminary data.</text>
</comment>
<accession>A0A2M8QC83</accession>